<proteinExistence type="predicted"/>
<dbReference type="RefSeq" id="WP_184479642.1">
    <property type="nucleotide sequence ID" value="NZ_JACHIV010000001.1"/>
</dbReference>
<sequence>MINPGAIPQIPGDMGALSTHAAAVGTAGTGIADTGSDVHANWQALAPAYIAPESGQLLQATAPVAQVAGNIGRDVEQVSGALKAYADEVRPIQQRLRDLKAQAEQLVADIHSYENQKPSNSELAASAKTGIVPEKDWTDDGDLVDRDGQIMSAVNQAIADWMAAQRRCANSITALYGGTHYTADNADGNQTAGEYGYTADQLTAAAGSDEGLPWGKTEDTGNPLSDIGHFVLDLGGLVPGIGELADGANAAWYTAEGDYANAGLSAAAMIPFVGWGATGGKLVGKGAKVVTPGNVKPLDVGKYSDLKKYEKVGDNLEHDHIPSSAALKKAKEEELGRKLTPQERRDLHNEGIAIEVPREVHAKGDTWRHKNTQDQISTDASDLGTAASRDYNTARKNLIDHGYSAEEVDAAIETMRQLNREKGIG</sequence>
<reference evidence="1 2" key="1">
    <citation type="submission" date="2020-08" db="EMBL/GenBank/DDBJ databases">
        <title>Sequencing the genomes of 1000 actinobacteria strains.</title>
        <authorList>
            <person name="Klenk H.-P."/>
        </authorList>
    </citation>
    <scope>NUCLEOTIDE SEQUENCE [LARGE SCALE GENOMIC DNA]</scope>
    <source>
        <strain evidence="1 2">DSM 45582</strain>
    </source>
</reference>
<dbReference type="AlphaFoldDB" id="A0A840NIP8"/>
<comment type="caution">
    <text evidence="1">The sequence shown here is derived from an EMBL/GenBank/DDBJ whole genome shotgun (WGS) entry which is preliminary data.</text>
</comment>
<accession>A0A840NIP8</accession>
<protein>
    <submittedName>
        <fullName evidence="1">Uncharacterized protein</fullName>
    </submittedName>
</protein>
<evidence type="ECO:0000313" key="2">
    <source>
        <dbReference type="Proteomes" id="UP000580474"/>
    </source>
</evidence>
<gene>
    <name evidence="1" type="ORF">BJ969_003151</name>
</gene>
<dbReference type="EMBL" id="JACHIV010000001">
    <property type="protein sequence ID" value="MBB5070063.1"/>
    <property type="molecule type" value="Genomic_DNA"/>
</dbReference>
<organism evidence="1 2">
    <name type="scientific">Saccharopolyspora gloriosae</name>
    <dbReference type="NCBI Taxonomy" id="455344"/>
    <lineage>
        <taxon>Bacteria</taxon>
        <taxon>Bacillati</taxon>
        <taxon>Actinomycetota</taxon>
        <taxon>Actinomycetes</taxon>
        <taxon>Pseudonocardiales</taxon>
        <taxon>Pseudonocardiaceae</taxon>
        <taxon>Saccharopolyspora</taxon>
    </lineage>
</organism>
<dbReference type="CDD" id="cd20745">
    <property type="entry name" value="FIX_RhsA_AHH_HNH-like"/>
    <property type="match status" value="1"/>
</dbReference>
<dbReference type="Proteomes" id="UP000580474">
    <property type="component" value="Unassembled WGS sequence"/>
</dbReference>
<keyword evidence="2" id="KW-1185">Reference proteome</keyword>
<name>A0A840NIP8_9PSEU</name>
<evidence type="ECO:0000313" key="1">
    <source>
        <dbReference type="EMBL" id="MBB5070063.1"/>
    </source>
</evidence>